<feature type="transmembrane region" description="Helical" evidence="1">
    <location>
        <begin position="7"/>
        <end position="31"/>
    </location>
</feature>
<keyword evidence="1" id="KW-1133">Transmembrane helix</keyword>
<dbReference type="Proteomes" id="UP000188354">
    <property type="component" value="Chromosome LG13"/>
</dbReference>
<dbReference type="EMBL" id="CM007373">
    <property type="protein sequence ID" value="OIV98903.1"/>
    <property type="molecule type" value="Genomic_DNA"/>
</dbReference>
<reference evidence="2 3" key="1">
    <citation type="journal article" date="2017" name="Plant Biotechnol. J.">
        <title>A comprehensive draft genome sequence for lupin (Lupinus angustifolius), an emerging health food: insights into plant-microbe interactions and legume evolution.</title>
        <authorList>
            <person name="Hane J.K."/>
            <person name="Ming Y."/>
            <person name="Kamphuis L.G."/>
            <person name="Nelson M.N."/>
            <person name="Garg G."/>
            <person name="Atkins C.A."/>
            <person name="Bayer P.E."/>
            <person name="Bravo A."/>
            <person name="Bringans S."/>
            <person name="Cannon S."/>
            <person name="Edwards D."/>
            <person name="Foley R."/>
            <person name="Gao L.L."/>
            <person name="Harrison M.J."/>
            <person name="Huang W."/>
            <person name="Hurgobin B."/>
            <person name="Li S."/>
            <person name="Liu C.W."/>
            <person name="McGrath A."/>
            <person name="Morahan G."/>
            <person name="Murray J."/>
            <person name="Weller J."/>
            <person name="Jian J."/>
            <person name="Singh K.B."/>
        </authorList>
    </citation>
    <scope>NUCLEOTIDE SEQUENCE [LARGE SCALE GENOMIC DNA]</scope>
    <source>
        <strain evidence="3">cv. Tanjil</strain>
        <tissue evidence="2">Whole plant</tissue>
    </source>
</reference>
<name>A0A4P1R026_LUPAN</name>
<proteinExistence type="predicted"/>
<evidence type="ECO:0000256" key="1">
    <source>
        <dbReference type="SAM" id="Phobius"/>
    </source>
</evidence>
<gene>
    <name evidence="2" type="ORF">TanjilG_07338</name>
</gene>
<protein>
    <submittedName>
        <fullName evidence="2">Uncharacterized protein</fullName>
    </submittedName>
</protein>
<organism evidence="2 3">
    <name type="scientific">Lupinus angustifolius</name>
    <name type="common">Narrow-leaved blue lupine</name>
    <dbReference type="NCBI Taxonomy" id="3871"/>
    <lineage>
        <taxon>Eukaryota</taxon>
        <taxon>Viridiplantae</taxon>
        <taxon>Streptophyta</taxon>
        <taxon>Embryophyta</taxon>
        <taxon>Tracheophyta</taxon>
        <taxon>Spermatophyta</taxon>
        <taxon>Magnoliopsida</taxon>
        <taxon>eudicotyledons</taxon>
        <taxon>Gunneridae</taxon>
        <taxon>Pentapetalae</taxon>
        <taxon>rosids</taxon>
        <taxon>fabids</taxon>
        <taxon>Fabales</taxon>
        <taxon>Fabaceae</taxon>
        <taxon>Papilionoideae</taxon>
        <taxon>50 kb inversion clade</taxon>
        <taxon>genistoids sensu lato</taxon>
        <taxon>core genistoids</taxon>
        <taxon>Genisteae</taxon>
        <taxon>Lupinus</taxon>
    </lineage>
</organism>
<accession>A0A4P1R026</accession>
<sequence>MQGSLMCISFIVSFETCLLTTSAESFFFWFLPDYHSLTPITISDYNWWQKENIWLEIGVGVTDSSSVITISVYFPRSSTLRTRIRLPTCK</sequence>
<evidence type="ECO:0000313" key="3">
    <source>
        <dbReference type="Proteomes" id="UP000188354"/>
    </source>
</evidence>
<keyword evidence="3" id="KW-1185">Reference proteome</keyword>
<dbReference type="Gramene" id="OIV98903">
    <property type="protein sequence ID" value="OIV98903"/>
    <property type="gene ID" value="TanjilG_07338"/>
</dbReference>
<keyword evidence="1" id="KW-0812">Transmembrane</keyword>
<evidence type="ECO:0000313" key="2">
    <source>
        <dbReference type="EMBL" id="OIV98903.1"/>
    </source>
</evidence>
<keyword evidence="1" id="KW-0472">Membrane</keyword>
<feature type="transmembrane region" description="Helical" evidence="1">
    <location>
        <begin position="53"/>
        <end position="74"/>
    </location>
</feature>
<dbReference type="AlphaFoldDB" id="A0A4P1R026"/>